<organism evidence="2 3">
    <name type="scientific">Anaerocolumna aminovalerica</name>
    <dbReference type="NCBI Taxonomy" id="1527"/>
    <lineage>
        <taxon>Bacteria</taxon>
        <taxon>Bacillati</taxon>
        <taxon>Bacillota</taxon>
        <taxon>Clostridia</taxon>
        <taxon>Lachnospirales</taxon>
        <taxon>Lachnospiraceae</taxon>
        <taxon>Anaerocolumna</taxon>
    </lineage>
</organism>
<reference evidence="2 3" key="1">
    <citation type="submission" date="2016-10" db="EMBL/GenBank/DDBJ databases">
        <authorList>
            <person name="de Groot N.N."/>
        </authorList>
    </citation>
    <scope>NUCLEOTIDE SEQUENCE [LARGE SCALE GENOMIC DNA]</scope>
    <source>
        <strain evidence="2 3">DSM 1283</strain>
    </source>
</reference>
<feature type="transmembrane region" description="Helical" evidence="1">
    <location>
        <begin position="83"/>
        <end position="101"/>
    </location>
</feature>
<sequence>MGNMSTYNKKSISWGSIILMFFLFFPIGIFMLVKKMTTEKLNYANNGKSLQRLGWVLFSIGCIYIFTGSSLDFQGEDERNAVEALIFLIILFNGSGLLCIFKGKKYVKLARKFNRYSAIVNANIDHSIDNIAAEYPVDYETACKDLQLMLDIGYFPDSYLDLSGRELITPQKWQQPVKVMFYESTPQTVQPNPVQPNPVQPRIVKCPNCGATNTLKPNAPNECEYCGSPI</sequence>
<dbReference type="STRING" id="1527.SAMN04489757_1076"/>
<dbReference type="Gene3D" id="2.20.28.30">
    <property type="entry name" value="RNA polymerase ii, chain L"/>
    <property type="match status" value="1"/>
</dbReference>
<keyword evidence="1" id="KW-0812">Transmembrane</keyword>
<feature type="transmembrane region" description="Helical" evidence="1">
    <location>
        <begin position="12"/>
        <end position="33"/>
    </location>
</feature>
<dbReference type="OrthoDB" id="2047723at2"/>
<evidence type="ECO:0000256" key="1">
    <source>
        <dbReference type="SAM" id="Phobius"/>
    </source>
</evidence>
<feature type="transmembrane region" description="Helical" evidence="1">
    <location>
        <begin position="53"/>
        <end position="71"/>
    </location>
</feature>
<evidence type="ECO:0000313" key="3">
    <source>
        <dbReference type="Proteomes" id="UP000198806"/>
    </source>
</evidence>
<name>A0A1I5DVB2_9FIRM</name>
<keyword evidence="3" id="KW-1185">Reference proteome</keyword>
<dbReference type="EMBL" id="FOWD01000007">
    <property type="protein sequence ID" value="SFO03169.1"/>
    <property type="molecule type" value="Genomic_DNA"/>
</dbReference>
<keyword evidence="1" id="KW-0472">Membrane</keyword>
<proteinExistence type="predicted"/>
<gene>
    <name evidence="2" type="ORF">SAMN04489757_1076</name>
</gene>
<keyword evidence="1" id="KW-1133">Transmembrane helix</keyword>
<dbReference type="Proteomes" id="UP000198806">
    <property type="component" value="Unassembled WGS sequence"/>
</dbReference>
<accession>A0A1I5DVB2</accession>
<evidence type="ECO:0000313" key="2">
    <source>
        <dbReference type="EMBL" id="SFO03169.1"/>
    </source>
</evidence>
<dbReference type="AlphaFoldDB" id="A0A1I5DVB2"/>
<protein>
    <submittedName>
        <fullName evidence="2">Uncharacterized protein</fullName>
    </submittedName>
</protein>
<dbReference type="RefSeq" id="WP_091685107.1">
    <property type="nucleotide sequence ID" value="NZ_BAABFM010000010.1"/>
</dbReference>